<dbReference type="SUPFAM" id="SSF52047">
    <property type="entry name" value="RNI-like"/>
    <property type="match status" value="1"/>
</dbReference>
<accession>A0AAD5V0M7</accession>
<comment type="caution">
    <text evidence="1">The sequence shown here is derived from an EMBL/GenBank/DDBJ whole genome shotgun (WGS) entry which is preliminary data.</text>
</comment>
<dbReference type="EMBL" id="JANAWD010000334">
    <property type="protein sequence ID" value="KAJ3481201.1"/>
    <property type="molecule type" value="Genomic_DNA"/>
</dbReference>
<evidence type="ECO:0008006" key="3">
    <source>
        <dbReference type="Google" id="ProtNLM"/>
    </source>
</evidence>
<keyword evidence="2" id="KW-1185">Reference proteome</keyword>
<proteinExistence type="predicted"/>
<gene>
    <name evidence="1" type="ORF">NLI96_g7821</name>
</gene>
<dbReference type="AlphaFoldDB" id="A0AAD5V0M7"/>
<dbReference type="Proteomes" id="UP001212997">
    <property type="component" value="Unassembled WGS sequence"/>
</dbReference>
<evidence type="ECO:0000313" key="2">
    <source>
        <dbReference type="Proteomes" id="UP001212997"/>
    </source>
</evidence>
<evidence type="ECO:0000313" key="1">
    <source>
        <dbReference type="EMBL" id="KAJ3481201.1"/>
    </source>
</evidence>
<sequence>MIQFDDSSRPSCNGPPLIGPTDRAALEQLVEKLPEINRLGFHVVPVFVGQFESAFGALAALKNVRHLSFSRCRGHFNTLVGFMKAYPSLETVSIVESGFATLGQIELVKEVKLPKLSALSIIACTYEQDKIRSWFRSASGNAKWRSLNIDALHAYYMEKTNRLLRDAGPHLNSLTIKFPDRGPNIQIPKYWFKTKRVDHATHLSGPTPDPATRTLALDRINLQNNTSICHLTLHNLDIPGILTLLDRLVTADIRTLSIRLSHETLTETVVKDYRALDKRLDGPDFDELEEFRVVCEHTGEMNKVAKTIRQGFREMSALDILYIKQVPRPPLEWVLQYTWHRGFLADDDLSTDLRF</sequence>
<reference evidence="1" key="1">
    <citation type="submission" date="2022-07" db="EMBL/GenBank/DDBJ databases">
        <title>Genome Sequence of Physisporinus lineatus.</title>
        <authorList>
            <person name="Buettner E."/>
        </authorList>
    </citation>
    <scope>NUCLEOTIDE SEQUENCE</scope>
    <source>
        <strain evidence="1">VT162</strain>
    </source>
</reference>
<organism evidence="1 2">
    <name type="scientific">Meripilus lineatus</name>
    <dbReference type="NCBI Taxonomy" id="2056292"/>
    <lineage>
        <taxon>Eukaryota</taxon>
        <taxon>Fungi</taxon>
        <taxon>Dikarya</taxon>
        <taxon>Basidiomycota</taxon>
        <taxon>Agaricomycotina</taxon>
        <taxon>Agaricomycetes</taxon>
        <taxon>Polyporales</taxon>
        <taxon>Meripilaceae</taxon>
        <taxon>Meripilus</taxon>
    </lineage>
</organism>
<protein>
    <recommendedName>
        <fullName evidence="3">F-box domain-containing protein</fullName>
    </recommendedName>
</protein>
<name>A0AAD5V0M7_9APHY</name>